<dbReference type="EMBL" id="AGNK02000645">
    <property type="status" value="NOT_ANNOTATED_CDS"/>
    <property type="molecule type" value="Genomic_DNA"/>
</dbReference>
<dbReference type="OMA" id="LMEMNIC"/>
<reference evidence="1 3" key="1">
    <citation type="journal article" date="2012" name="Nat. Biotechnol.">
        <title>Reference genome sequence of the model plant Setaria.</title>
        <authorList>
            <person name="Bennetzen J.L."/>
            <person name="Schmutz J."/>
            <person name="Wang H."/>
            <person name="Percifield R."/>
            <person name="Hawkins J."/>
            <person name="Pontaroli A.C."/>
            <person name="Estep M."/>
            <person name="Feng L."/>
            <person name="Vaughn J.N."/>
            <person name="Grimwood J."/>
            <person name="Jenkins J."/>
            <person name="Barry K."/>
            <person name="Lindquist E."/>
            <person name="Hellsten U."/>
            <person name="Deshpande S."/>
            <person name="Wang X."/>
            <person name="Wu X."/>
            <person name="Mitros T."/>
            <person name="Triplett J."/>
            <person name="Yang X."/>
            <person name="Ye C.Y."/>
            <person name="Mauro-Herrera M."/>
            <person name="Wang L."/>
            <person name="Li P."/>
            <person name="Sharma M."/>
            <person name="Sharma R."/>
            <person name="Ronald P.C."/>
            <person name="Panaud O."/>
            <person name="Kellogg E.A."/>
            <person name="Brutnell T.P."/>
            <person name="Doust A.N."/>
            <person name="Tuskan G.A."/>
            <person name="Rokhsar D."/>
            <person name="Devos K.M."/>
        </authorList>
    </citation>
    <scope>NUCLEOTIDE SEQUENCE [LARGE SCALE GENOMIC DNA]</scope>
    <source>
        <strain evidence="3">cv. Yugu1</strain>
        <strain evidence="1">Yugu1</strain>
    </source>
</reference>
<dbReference type="EnsemblPlants" id="KQL22277">
    <property type="protein sequence ID" value="KQL22277"/>
    <property type="gene ID" value="SETIT_032506mg"/>
</dbReference>
<dbReference type="PANTHER" id="PTHR33377:SF50">
    <property type="entry name" value="NB-ARC DOMAIN-CONTAINING PROTEIN"/>
    <property type="match status" value="1"/>
</dbReference>
<proteinExistence type="predicted"/>
<organism evidence="2 3">
    <name type="scientific">Setaria italica</name>
    <name type="common">Foxtail millet</name>
    <name type="synonym">Panicum italicum</name>
    <dbReference type="NCBI Taxonomy" id="4555"/>
    <lineage>
        <taxon>Eukaryota</taxon>
        <taxon>Viridiplantae</taxon>
        <taxon>Streptophyta</taxon>
        <taxon>Embryophyta</taxon>
        <taxon>Tracheophyta</taxon>
        <taxon>Spermatophyta</taxon>
        <taxon>Magnoliopsida</taxon>
        <taxon>Liliopsida</taxon>
        <taxon>Poales</taxon>
        <taxon>Poaceae</taxon>
        <taxon>PACMAD clade</taxon>
        <taxon>Panicoideae</taxon>
        <taxon>Panicodae</taxon>
        <taxon>Paniceae</taxon>
        <taxon>Cenchrinae</taxon>
        <taxon>Setaria</taxon>
    </lineage>
</organism>
<reference evidence="2" key="3">
    <citation type="submission" date="2018-08" db="UniProtKB">
        <authorList>
            <consortium name="EnsemblPlants"/>
        </authorList>
    </citation>
    <scope>IDENTIFICATION</scope>
    <source>
        <strain evidence="2">Yugu1</strain>
    </source>
</reference>
<dbReference type="SUPFAM" id="SSF52540">
    <property type="entry name" value="P-loop containing nucleoside triphosphate hydrolases"/>
    <property type="match status" value="1"/>
</dbReference>
<dbReference type="PANTHER" id="PTHR33377">
    <property type="entry name" value="OS10G0134700 PROTEIN-RELATED"/>
    <property type="match status" value="1"/>
</dbReference>
<dbReference type="HOGENOM" id="CLU_001090_4_0_1"/>
<dbReference type="OrthoDB" id="683544at2759"/>
<dbReference type="Gramene" id="KQL22277">
    <property type="protein sequence ID" value="KQL22277"/>
    <property type="gene ID" value="SETIT_032506mg"/>
</dbReference>
<dbReference type="EMBL" id="CM003529">
    <property type="protein sequence ID" value="RCV09302.1"/>
    <property type="molecule type" value="Genomic_DNA"/>
</dbReference>
<reference evidence="1" key="2">
    <citation type="submission" date="2015-07" db="EMBL/GenBank/DDBJ databases">
        <authorList>
            <person name="Noorani M."/>
        </authorList>
    </citation>
    <scope>NUCLEOTIDE SEQUENCE</scope>
    <source>
        <strain evidence="1">Yugu1</strain>
    </source>
</reference>
<name>K4A0W5_SETIT</name>
<dbReference type="InterPro" id="IPR027417">
    <property type="entry name" value="P-loop_NTPase"/>
</dbReference>
<dbReference type="eggNOG" id="ENOG502R852">
    <property type="taxonomic scope" value="Eukaryota"/>
</dbReference>
<evidence type="ECO:0000313" key="3">
    <source>
        <dbReference type="Proteomes" id="UP000004995"/>
    </source>
</evidence>
<evidence type="ECO:0008006" key="4">
    <source>
        <dbReference type="Google" id="ProtNLM"/>
    </source>
</evidence>
<protein>
    <recommendedName>
        <fullName evidence="4">NB-ARC domain-containing protein</fullName>
    </recommendedName>
</protein>
<dbReference type="AlphaFoldDB" id="K4A0W5"/>
<gene>
    <name evidence="2" type="primary">LOC101763061</name>
    <name evidence="1" type="ORF">SETIT_2G016300v2</name>
</gene>
<sequence>MEVVFTAIMGEIANKSISFLIDKCSNNLDTPTEEDRRIKTLQSLLLRACVIVEEADGRNITNQAMVHQLNILRKEMYRGYFVMDSLITSQTSEEDKSKDHDVSSNPFAISKFNPVKRLFFHTRSTHGENELQQVLGNLNNIITDMREFIEFMKEYPPLYRQPYSMHLFLDKCMFGRQMEMERIMNFLMTEGPPSAKDVDVLPIVGPVNVGKSTLVGHVCNDERVRNNFARIVFITEVDIKDNGLTDLKDGGLIIHQNNSPNGNERLLSIIEFPDDVDEAGWKMYLAFATRLAATVKIIITSRSSKIIGFGTTQALILNFLPPEAYWYFFKVITFGSAYPKDHPKLESIAMEICRGINGSFKVANIVSSLLRDSLNARHWFVVHKFLKLLMEMNICLTAHESKEVRTYYYLKRMVNNDHFIIYDYHESFADDMVPKTTLCDVIFGSVRCEGKFKVLSWKSRIPPYKNYIYTCDMKKKKKKTT</sequence>
<dbReference type="Gene3D" id="3.40.50.300">
    <property type="entry name" value="P-loop containing nucleotide triphosphate hydrolases"/>
    <property type="match status" value="1"/>
</dbReference>
<accession>K4A0W5</accession>
<dbReference type="Proteomes" id="UP000004995">
    <property type="component" value="Unassembled WGS sequence"/>
</dbReference>
<keyword evidence="3" id="KW-1185">Reference proteome</keyword>
<evidence type="ECO:0000313" key="1">
    <source>
        <dbReference type="EMBL" id="RCV09302.1"/>
    </source>
</evidence>
<evidence type="ECO:0000313" key="2">
    <source>
        <dbReference type="EnsemblPlants" id="KQL22277"/>
    </source>
</evidence>